<dbReference type="InterPro" id="IPR002328">
    <property type="entry name" value="ADH_Zn_CS"/>
</dbReference>
<dbReference type="GO" id="GO:0051903">
    <property type="term" value="F:S-(hydroxymethyl)glutathione dehydrogenase [NAD(P)+] activity"/>
    <property type="evidence" value="ECO:0007669"/>
    <property type="project" value="TreeGrafter"/>
</dbReference>
<dbReference type="GO" id="GO:0005829">
    <property type="term" value="C:cytosol"/>
    <property type="evidence" value="ECO:0007669"/>
    <property type="project" value="TreeGrafter"/>
</dbReference>
<keyword evidence="12" id="KW-1185">Reference proteome</keyword>
<feature type="domain" description="Alcohol dehydrogenase-like C-terminal" evidence="9">
    <location>
        <begin position="205"/>
        <end position="335"/>
    </location>
</feature>
<keyword evidence="6" id="KW-0520">NAD</keyword>
<keyword evidence="3 8" id="KW-0479">Metal-binding</keyword>
<dbReference type="Pfam" id="PF00107">
    <property type="entry name" value="ADH_zinc_N"/>
    <property type="match status" value="1"/>
</dbReference>
<keyword evidence="5" id="KW-0560">Oxidoreductase</keyword>
<reference evidence="11" key="1">
    <citation type="journal article" date="2016" name="Nat. Genet.">
        <title>A high-quality carrot genome assembly provides new insights into carotenoid accumulation and asterid genome evolution.</title>
        <authorList>
            <person name="Iorizzo M."/>
            <person name="Ellison S."/>
            <person name="Senalik D."/>
            <person name="Zeng P."/>
            <person name="Satapoomin P."/>
            <person name="Huang J."/>
            <person name="Bowman M."/>
            <person name="Iovene M."/>
            <person name="Sanseverino W."/>
            <person name="Cavagnaro P."/>
            <person name="Yildiz M."/>
            <person name="Macko-Podgorni A."/>
            <person name="Moranska E."/>
            <person name="Grzebelus E."/>
            <person name="Grzebelus D."/>
            <person name="Ashrafi H."/>
            <person name="Zheng Z."/>
            <person name="Cheng S."/>
            <person name="Spooner D."/>
            <person name="Van Deynze A."/>
            <person name="Simon P."/>
        </authorList>
    </citation>
    <scope>NUCLEOTIDE SEQUENCE</scope>
    <source>
        <tissue evidence="11">Leaf</tissue>
    </source>
</reference>
<evidence type="ECO:0000256" key="2">
    <source>
        <dbReference type="ARBA" id="ARBA00011738"/>
    </source>
</evidence>
<dbReference type="Gene3D" id="3.40.50.720">
    <property type="entry name" value="NAD(P)-binding Rossmann-like Domain"/>
    <property type="match status" value="1"/>
</dbReference>
<keyword evidence="4 8" id="KW-0862">Zinc</keyword>
<dbReference type="InterPro" id="IPR036291">
    <property type="entry name" value="NAD(P)-bd_dom_sf"/>
</dbReference>
<evidence type="ECO:0000256" key="6">
    <source>
        <dbReference type="ARBA" id="ARBA00023027"/>
    </source>
</evidence>
<dbReference type="PROSITE" id="PS00059">
    <property type="entry name" value="ADH_ZINC"/>
    <property type="match status" value="1"/>
</dbReference>
<comment type="cofactor">
    <cofactor evidence="1 8">
        <name>Zn(2+)</name>
        <dbReference type="ChEBI" id="CHEBI:29105"/>
    </cofactor>
</comment>
<dbReference type="PANTHER" id="PTHR43880:SF38">
    <property type="entry name" value="ALCOHOL DEHYDROGENASE-RELATED"/>
    <property type="match status" value="1"/>
</dbReference>
<dbReference type="Pfam" id="PF08240">
    <property type="entry name" value="ADH_N"/>
    <property type="match status" value="1"/>
</dbReference>
<dbReference type="Proteomes" id="UP000077755">
    <property type="component" value="Chromosome 6"/>
</dbReference>
<evidence type="ECO:0000256" key="5">
    <source>
        <dbReference type="ARBA" id="ARBA00023002"/>
    </source>
</evidence>
<dbReference type="FunFam" id="3.90.180.10:FF:000067">
    <property type="entry name" value="alcohol dehydrogenase 1-like isoform X1"/>
    <property type="match status" value="1"/>
</dbReference>
<evidence type="ECO:0000259" key="10">
    <source>
        <dbReference type="Pfam" id="PF08240"/>
    </source>
</evidence>
<feature type="domain" description="Alcohol dehydrogenase-like N-terminal" evidence="10">
    <location>
        <begin position="35"/>
        <end position="164"/>
    </location>
</feature>
<dbReference type="PANTHER" id="PTHR43880">
    <property type="entry name" value="ALCOHOL DEHYDROGENASE"/>
    <property type="match status" value="1"/>
</dbReference>
<dbReference type="Gene3D" id="3.90.180.10">
    <property type="entry name" value="Medium-chain alcohol dehydrogenases, catalytic domain"/>
    <property type="match status" value="1"/>
</dbReference>
<dbReference type="AlphaFoldDB" id="A0A161YGM0"/>
<dbReference type="FunFam" id="3.40.50.720:FF:000003">
    <property type="entry name" value="S-(hydroxymethyl)glutathione dehydrogenase"/>
    <property type="match status" value="1"/>
</dbReference>
<comment type="subunit">
    <text evidence="2">Homodimer.</text>
</comment>
<dbReference type="SUPFAM" id="SSF50129">
    <property type="entry name" value="GroES-like"/>
    <property type="match status" value="2"/>
</dbReference>
<proteinExistence type="inferred from homology"/>
<dbReference type="InterPro" id="IPR013149">
    <property type="entry name" value="ADH-like_C"/>
</dbReference>
<dbReference type="GO" id="GO:0008270">
    <property type="term" value="F:zinc ion binding"/>
    <property type="evidence" value="ECO:0007669"/>
    <property type="project" value="InterPro"/>
</dbReference>
<dbReference type="InterPro" id="IPR013154">
    <property type="entry name" value="ADH-like_N"/>
</dbReference>
<evidence type="ECO:0000313" key="11">
    <source>
        <dbReference type="EMBL" id="WOH06548.1"/>
    </source>
</evidence>
<name>A0A161YGM0_DAUCS</name>
<dbReference type="SUPFAM" id="SSF51735">
    <property type="entry name" value="NAD(P)-binding Rossmann-fold domains"/>
    <property type="match status" value="1"/>
</dbReference>
<comment type="similarity">
    <text evidence="7">Belongs to the zinc-containing alcohol dehydrogenase family. Class-IV subfamily.</text>
</comment>
<protein>
    <submittedName>
        <fullName evidence="11">Uncharacterized protein</fullName>
    </submittedName>
</protein>
<dbReference type="OrthoDB" id="417550at2759"/>
<reference evidence="11" key="2">
    <citation type="submission" date="2022-03" db="EMBL/GenBank/DDBJ databases">
        <title>Draft title - Genomic analysis of global carrot germplasm unveils the trajectory of domestication and the origin of high carotenoid orange carrot.</title>
        <authorList>
            <person name="Iorizzo M."/>
            <person name="Ellison S."/>
            <person name="Senalik D."/>
            <person name="Macko-Podgorni A."/>
            <person name="Grzebelus D."/>
            <person name="Bostan H."/>
            <person name="Rolling W."/>
            <person name="Curaba J."/>
            <person name="Simon P."/>
        </authorList>
    </citation>
    <scope>NUCLEOTIDE SEQUENCE</scope>
    <source>
        <tissue evidence="11">Leaf</tissue>
    </source>
</reference>
<dbReference type="GO" id="GO:0046294">
    <property type="term" value="P:formaldehyde catabolic process"/>
    <property type="evidence" value="ECO:0007669"/>
    <property type="project" value="TreeGrafter"/>
</dbReference>
<evidence type="ECO:0000256" key="4">
    <source>
        <dbReference type="ARBA" id="ARBA00022833"/>
    </source>
</evidence>
<dbReference type="EMBL" id="CP093348">
    <property type="protein sequence ID" value="WOH06548.1"/>
    <property type="molecule type" value="Genomic_DNA"/>
</dbReference>
<dbReference type="Gramene" id="KZM92209">
    <property type="protein sequence ID" value="KZM92209"/>
    <property type="gene ID" value="DCAR_020426"/>
</dbReference>
<evidence type="ECO:0000256" key="3">
    <source>
        <dbReference type="ARBA" id="ARBA00022723"/>
    </source>
</evidence>
<evidence type="ECO:0000259" key="9">
    <source>
        <dbReference type="Pfam" id="PF00107"/>
    </source>
</evidence>
<sequence length="377" mass="40200">MSHYIPQVITCKAAVIWKAGEALKVEEIKVDPPKTGEVRIKMLFASVCHTDILYRDGFDQTLFPRALGHEGVGMVEAVGENVKNVLIGDIVMPVYLGECGSCLNCKSGKSNLCHVYPLSLTGLLPDGTSRMLISGTGERVYHLISCSTWSEYTVFDSNYLVKVDPKLPLPHASFLSCGFTTGFGAAWRTASVEEGSTVVVLGLGAVGLGAIGGARTQGASKIIGVDLIDLKGKKGTKFGMTDFINPKDSGKSISELVKEATGGLGVDYCFECTGVSSLLSEAIESTKVGLGTAVLIGTGTDPIGHFNIVPFLCGRTLKGTVLGNVRVQSDLPTIINKSVNKEIDLEELLTHEVSLDEINEALEITKQPDCVKVLIKF</sequence>
<dbReference type="InterPro" id="IPR011032">
    <property type="entry name" value="GroES-like_sf"/>
</dbReference>
<evidence type="ECO:0000256" key="7">
    <source>
        <dbReference type="ARBA" id="ARBA00060764"/>
    </source>
</evidence>
<evidence type="ECO:0000256" key="8">
    <source>
        <dbReference type="RuleBase" id="RU361277"/>
    </source>
</evidence>
<dbReference type="KEGG" id="dcr:108225144"/>
<evidence type="ECO:0000256" key="1">
    <source>
        <dbReference type="ARBA" id="ARBA00001947"/>
    </source>
</evidence>
<gene>
    <name evidence="11" type="ORF">DCAR_0625976</name>
</gene>
<evidence type="ECO:0000313" key="12">
    <source>
        <dbReference type="Proteomes" id="UP000077755"/>
    </source>
</evidence>
<organism evidence="11 12">
    <name type="scientific">Daucus carota subsp. sativus</name>
    <name type="common">Carrot</name>
    <dbReference type="NCBI Taxonomy" id="79200"/>
    <lineage>
        <taxon>Eukaryota</taxon>
        <taxon>Viridiplantae</taxon>
        <taxon>Streptophyta</taxon>
        <taxon>Embryophyta</taxon>
        <taxon>Tracheophyta</taxon>
        <taxon>Spermatophyta</taxon>
        <taxon>Magnoliopsida</taxon>
        <taxon>eudicotyledons</taxon>
        <taxon>Gunneridae</taxon>
        <taxon>Pentapetalae</taxon>
        <taxon>asterids</taxon>
        <taxon>campanulids</taxon>
        <taxon>Apiales</taxon>
        <taxon>Apiaceae</taxon>
        <taxon>Apioideae</taxon>
        <taxon>Scandiceae</taxon>
        <taxon>Daucinae</taxon>
        <taxon>Daucus</taxon>
        <taxon>Daucus sect. Daucus</taxon>
    </lineage>
</organism>
<accession>A0A161YGM0</accession>
<dbReference type="OMA" id="PTHVAEC"/>
<dbReference type="CDD" id="cd08277">
    <property type="entry name" value="liver_alcohol_DH_like"/>
    <property type="match status" value="1"/>
</dbReference>